<proteinExistence type="predicted"/>
<keyword evidence="1" id="KW-1185">Reference proteome</keyword>
<protein>
    <submittedName>
        <fullName evidence="2">Uncharacterized protein LOC107465718 isoform X2</fullName>
    </submittedName>
</protein>
<evidence type="ECO:0000313" key="1">
    <source>
        <dbReference type="Proteomes" id="UP000515211"/>
    </source>
</evidence>
<dbReference type="AlphaFoldDB" id="A0A6P5MT83"/>
<gene>
    <name evidence="2" type="primary">LOC107465718</name>
</gene>
<organism evidence="1 2">
    <name type="scientific">Arachis duranensis</name>
    <name type="common">Wild peanut</name>
    <dbReference type="NCBI Taxonomy" id="130453"/>
    <lineage>
        <taxon>Eukaryota</taxon>
        <taxon>Viridiplantae</taxon>
        <taxon>Streptophyta</taxon>
        <taxon>Embryophyta</taxon>
        <taxon>Tracheophyta</taxon>
        <taxon>Spermatophyta</taxon>
        <taxon>Magnoliopsida</taxon>
        <taxon>eudicotyledons</taxon>
        <taxon>Gunneridae</taxon>
        <taxon>Pentapetalae</taxon>
        <taxon>rosids</taxon>
        <taxon>fabids</taxon>
        <taxon>Fabales</taxon>
        <taxon>Fabaceae</taxon>
        <taxon>Papilionoideae</taxon>
        <taxon>50 kb inversion clade</taxon>
        <taxon>dalbergioids sensu lato</taxon>
        <taxon>Dalbergieae</taxon>
        <taxon>Pterocarpus clade</taxon>
        <taxon>Arachis</taxon>
    </lineage>
</organism>
<sequence>MVEERRECVAEQGKLVRVRSGATTVAPCIANFVTPRYHHRCQTTVESLPSHRRCARAAIKPRATRCEERATEQREEREKALQSSFCRYCSLCHHRLWSSPLPESRAEVGKEAIFPMVLQSPVTVLLLLRFVFFFLNCWTVEATTGYVVACCYHQC</sequence>
<dbReference type="Proteomes" id="UP000515211">
    <property type="component" value="Chromosome 9"/>
</dbReference>
<reference evidence="1" key="1">
    <citation type="journal article" date="2016" name="Nat. Genet.">
        <title>The genome sequences of Arachis duranensis and Arachis ipaensis, the diploid ancestors of cultivated peanut.</title>
        <authorList>
            <person name="Bertioli D.J."/>
            <person name="Cannon S.B."/>
            <person name="Froenicke L."/>
            <person name="Huang G."/>
            <person name="Farmer A.D."/>
            <person name="Cannon E.K."/>
            <person name="Liu X."/>
            <person name="Gao D."/>
            <person name="Clevenger J."/>
            <person name="Dash S."/>
            <person name="Ren L."/>
            <person name="Moretzsohn M.C."/>
            <person name="Shirasawa K."/>
            <person name="Huang W."/>
            <person name="Vidigal B."/>
            <person name="Abernathy B."/>
            <person name="Chu Y."/>
            <person name="Niederhuth C.E."/>
            <person name="Umale P."/>
            <person name="Araujo A.C."/>
            <person name="Kozik A."/>
            <person name="Kim K.D."/>
            <person name="Burow M.D."/>
            <person name="Varshney R.K."/>
            <person name="Wang X."/>
            <person name="Zhang X."/>
            <person name="Barkley N."/>
            <person name="Guimaraes P.M."/>
            <person name="Isobe S."/>
            <person name="Guo B."/>
            <person name="Liao B."/>
            <person name="Stalker H.T."/>
            <person name="Schmitz R.J."/>
            <person name="Scheffler B.E."/>
            <person name="Leal-Bertioli S.C."/>
            <person name="Xun X."/>
            <person name="Jackson S.A."/>
            <person name="Michelmore R."/>
            <person name="Ozias-Akins P."/>
        </authorList>
    </citation>
    <scope>NUCLEOTIDE SEQUENCE [LARGE SCALE GENOMIC DNA]</scope>
    <source>
        <strain evidence="1">cv. V14167</strain>
    </source>
</reference>
<accession>A0A6P5MT83</accession>
<dbReference type="RefSeq" id="XP_020987775.1">
    <property type="nucleotide sequence ID" value="XM_021132116.2"/>
</dbReference>
<reference evidence="2" key="2">
    <citation type="submission" date="2025-08" db="UniProtKB">
        <authorList>
            <consortium name="RefSeq"/>
        </authorList>
    </citation>
    <scope>IDENTIFICATION</scope>
    <source>
        <tissue evidence="2">Whole plant</tissue>
    </source>
</reference>
<name>A0A6P5MT83_ARADU</name>
<evidence type="ECO:0000313" key="2">
    <source>
        <dbReference type="RefSeq" id="XP_020987775.1"/>
    </source>
</evidence>
<dbReference type="GeneID" id="107465718"/>